<dbReference type="PANTHER" id="PTHR43105">
    <property type="entry name" value="RESPIRATORY NITRATE REDUCTASE"/>
    <property type="match status" value="1"/>
</dbReference>
<proteinExistence type="inferred from homology"/>
<dbReference type="SMART" id="SM00852">
    <property type="entry name" value="MoCF_biosynth"/>
    <property type="match status" value="1"/>
</dbReference>
<dbReference type="CDD" id="cd02754">
    <property type="entry name" value="MopB_Nitrate-R-NapA-like"/>
    <property type="match status" value="1"/>
</dbReference>
<dbReference type="InterPro" id="IPR006963">
    <property type="entry name" value="Mopterin_OxRdtase_4Fe-4S_dom"/>
</dbReference>
<dbReference type="InterPro" id="IPR050123">
    <property type="entry name" value="Prok_molybdopt-oxidoreductase"/>
</dbReference>
<dbReference type="Gene3D" id="2.170.190.11">
    <property type="entry name" value="Molybdopterin biosynthesis moea protein, domain 3"/>
    <property type="match status" value="1"/>
</dbReference>
<evidence type="ECO:0000256" key="8">
    <source>
        <dbReference type="ARBA" id="ARBA00022723"/>
    </source>
</evidence>
<dbReference type="GO" id="GO:0043546">
    <property type="term" value="F:molybdopterin cofactor binding"/>
    <property type="evidence" value="ECO:0007669"/>
    <property type="project" value="InterPro"/>
</dbReference>
<dbReference type="GO" id="GO:0042128">
    <property type="term" value="P:nitrate assimilation"/>
    <property type="evidence" value="ECO:0007669"/>
    <property type="project" value="UniProtKB-KW"/>
</dbReference>
<dbReference type="Gene3D" id="2.40.340.10">
    <property type="entry name" value="MoeA, C-terminal, domain IV"/>
    <property type="match status" value="1"/>
</dbReference>
<dbReference type="SUPFAM" id="SSF53706">
    <property type="entry name" value="Formate dehydrogenase/DMSO reductase, domains 1-3"/>
    <property type="match status" value="1"/>
</dbReference>
<dbReference type="CDD" id="cd00887">
    <property type="entry name" value="MoeA"/>
    <property type="match status" value="1"/>
</dbReference>
<dbReference type="InterPro" id="IPR038987">
    <property type="entry name" value="MoeA-like"/>
</dbReference>
<dbReference type="InterPro" id="IPR036425">
    <property type="entry name" value="MoaB/Mog-like_dom_sf"/>
</dbReference>
<evidence type="ECO:0000256" key="7">
    <source>
        <dbReference type="ARBA" id="ARBA00022505"/>
    </source>
</evidence>
<dbReference type="GO" id="GO:0046872">
    <property type="term" value="F:metal ion binding"/>
    <property type="evidence" value="ECO:0007669"/>
    <property type="project" value="UniProtKB-KW"/>
</dbReference>
<sequence length="1384" mass="151814">MDCFAAPAIRTRDATEDIWGPRTPYKDEWPARVDMACDEEPEQWVQSACVLCSNGCGLDIGVKDGKVVGVRGRATDRVNKGRLGPKGLTGWKAMNSKDRLTHPLVRKNGRLEPASWDEAMDLIVANSKELQKHLTNHSIAFYTSGQLFLEEYYALALVGKAGLHTLHMDGNTRLCTATAAASMRESFGSDGQPGSYDDIDYAECLFMVGHNTAATQTVLWSRILDRLEGPLPPKLIVMDPRVSETARKATVHLAPRIGTNLALLNGIQHLLFKNGWINGEYVSKHVIGLAELEKVVADYDPETVEKITGVPVDKLQEAAHIIGTTKSMVSTALQGVYQSNQATASACQINNINLLRGLIGKPGSGILQMNGQPTAQNNREAGCDGEFPGFRNHQNPNHMQELADLWNIDPIQVPHWNEPTHVQNLMNYIESGSVRMFWISGTNPLVSLPDLPRVRSLLTQPGLFVVCQDIYMTETAAIADVVLPAAQWGEKTGCFTNADRTVHISHKAVDPPGECKSDLDIFLDYAKRMGFKDKDGNDLLPWKTPEEVFEAWKKASAGRPCDYTGLSYERLTGGSGIQWPCNEQNPHGTERLYADGVFPTDIEDCESFGHDPETGAPYTKEEYKTLNPAGRAILKACHYSPSMEEPNEEYPLRLSTGRKVHHFHTRTKTGRTALQKACPEPEVKISQKDAASVGVSDGEMVVVRSRRGAIELKCSVGDIAEGQVFIPFHFGYWDSHDGRARAANELTFDRWDPISKQPMFKSGAVRVEKLPAGTTTPHIHEQHTAAVQKTTLKSATTTMTPDDFTNFERHLELWLGETYETTVQLLGIYETLLPSLIHDLEVEAGLRVLHRIAEEMRAALEPHVRRYGENKQRGDHRAHVLRRALFPAADSAPGGPYEVLETLQGLMVYLAHIRVSVTALLPAAQALWDEGFVEGVMTAQGCLGRMESWVRQQVKRSSRHDRQDNAPLHDAVGGIAARDIISPKSIPEYDTSAMDGYAIRSKVTANACPERPIMFRVQGTIAAGDDPTNTLRKSGTDHEPKDGNATLCVEIMTGAIFPDGYDACVKVEDTVTADGPEDTHILVTKPVAQNANRRFAGSDIREEDIIIRQGEVVQPSHILPLASIGLDSIPLTRKPRVGIWSTGKEMVNGLGATRDVNGPYLTAAVKEMGLPADFLGILDDDPTKLQRDVEEAADRAQYDVLISSGAVSKGRFDHVRAVLDQMEAEIVFHGLAIRPGHPVLFALLTGRTAFFGLPGNPGAAAACFRFLTVPYLRALQGQPTERPILARLLRQAPTPKPKHGCHSMQKTDCFRHGVLSASVTGHLTVEPSLDQSPAKLGPFITANCWIHLRPDDTATLPGPAGADLVECYSISPTGTIHLSTSLPN</sequence>
<dbReference type="Pfam" id="PF01568">
    <property type="entry name" value="Molydop_binding"/>
    <property type="match status" value="1"/>
</dbReference>
<dbReference type="CDD" id="cd02791">
    <property type="entry name" value="MopB_CT_Nitrate-R-NapA-like"/>
    <property type="match status" value="1"/>
</dbReference>
<dbReference type="Pfam" id="PF00384">
    <property type="entry name" value="Molybdopterin"/>
    <property type="match status" value="1"/>
</dbReference>
<dbReference type="SMART" id="SM00926">
    <property type="entry name" value="Molybdop_Fe4S4"/>
    <property type="match status" value="1"/>
</dbReference>
<evidence type="ECO:0000256" key="11">
    <source>
        <dbReference type="ARBA" id="ARBA00023014"/>
    </source>
</evidence>
<evidence type="ECO:0000259" key="13">
    <source>
        <dbReference type="PROSITE" id="PS51669"/>
    </source>
</evidence>
<evidence type="ECO:0000256" key="5">
    <source>
        <dbReference type="ARBA" id="ARBA00012509"/>
    </source>
</evidence>
<dbReference type="GO" id="GO:0051539">
    <property type="term" value="F:4 iron, 4 sulfur cluster binding"/>
    <property type="evidence" value="ECO:0007669"/>
    <property type="project" value="UniProtKB-KW"/>
</dbReference>
<evidence type="ECO:0000256" key="4">
    <source>
        <dbReference type="ARBA" id="ARBA00008747"/>
    </source>
</evidence>
<comment type="similarity">
    <text evidence="4">Belongs to the prokaryotic molybdopterin-containing oxidoreductase family. NasA/NapA/NarB subfamily.</text>
</comment>
<dbReference type="EMBL" id="MU854377">
    <property type="protein sequence ID" value="KAK4040420.1"/>
    <property type="molecule type" value="Genomic_DNA"/>
</dbReference>
<comment type="similarity">
    <text evidence="3">In the C-terminal section; belongs to the MoeA family.</text>
</comment>
<keyword evidence="8" id="KW-0479">Metal-binding</keyword>
<dbReference type="Gene3D" id="2.40.40.20">
    <property type="match status" value="1"/>
</dbReference>
<dbReference type="InterPro" id="IPR001453">
    <property type="entry name" value="MoaB/Mog_dom"/>
</dbReference>
<dbReference type="SUPFAM" id="SSF50692">
    <property type="entry name" value="ADC-like"/>
    <property type="match status" value="1"/>
</dbReference>
<dbReference type="InterPro" id="IPR036135">
    <property type="entry name" value="MoeA_linker/N_sf"/>
</dbReference>
<protein>
    <recommendedName>
        <fullName evidence="5">molybdopterin adenylyltransferase</fullName>
        <ecNumber evidence="5">2.7.7.75</ecNumber>
    </recommendedName>
</protein>
<evidence type="ECO:0000256" key="9">
    <source>
        <dbReference type="ARBA" id="ARBA00023002"/>
    </source>
</evidence>
<organism evidence="14 15">
    <name type="scientific">Parachaetomium inaequale</name>
    <dbReference type="NCBI Taxonomy" id="2588326"/>
    <lineage>
        <taxon>Eukaryota</taxon>
        <taxon>Fungi</taxon>
        <taxon>Dikarya</taxon>
        <taxon>Ascomycota</taxon>
        <taxon>Pezizomycotina</taxon>
        <taxon>Sordariomycetes</taxon>
        <taxon>Sordariomycetidae</taxon>
        <taxon>Sordariales</taxon>
        <taxon>Chaetomiaceae</taxon>
        <taxon>Parachaetomium</taxon>
    </lineage>
</organism>
<evidence type="ECO:0000256" key="1">
    <source>
        <dbReference type="ARBA" id="ARBA00001942"/>
    </source>
</evidence>
<keyword evidence="7" id="KW-0500">Molybdenum</keyword>
<evidence type="ECO:0000256" key="3">
    <source>
        <dbReference type="ARBA" id="ARBA00008339"/>
    </source>
</evidence>
<dbReference type="Pfam" id="PF04879">
    <property type="entry name" value="Molybdop_Fe4S4"/>
    <property type="match status" value="1"/>
</dbReference>
<dbReference type="Proteomes" id="UP001303115">
    <property type="component" value="Unassembled WGS sequence"/>
</dbReference>
<keyword evidence="11" id="KW-0411">Iron-sulfur</keyword>
<keyword evidence="12" id="KW-0534">Nitrate assimilation</keyword>
<dbReference type="Gene3D" id="3.40.980.10">
    <property type="entry name" value="MoaB/Mog-like domain"/>
    <property type="match status" value="1"/>
</dbReference>
<name>A0AAN6PKZ2_9PEZI</name>
<dbReference type="GO" id="GO:0061598">
    <property type="term" value="F:molybdopterin adenylyltransferase activity"/>
    <property type="evidence" value="ECO:0007669"/>
    <property type="project" value="UniProtKB-EC"/>
</dbReference>
<dbReference type="NCBIfam" id="TIGR00177">
    <property type="entry name" value="molyb_syn"/>
    <property type="match status" value="1"/>
</dbReference>
<dbReference type="GO" id="GO:0032324">
    <property type="term" value="P:molybdopterin cofactor biosynthetic process"/>
    <property type="evidence" value="ECO:0007669"/>
    <property type="project" value="InterPro"/>
</dbReference>
<keyword evidence="10" id="KW-0408">Iron</keyword>
<feature type="domain" description="4Fe-4S Mo/W bis-MGD-type" evidence="13">
    <location>
        <begin position="42"/>
        <end position="98"/>
    </location>
</feature>
<dbReference type="Pfam" id="PF03453">
    <property type="entry name" value="MoeA_N"/>
    <property type="match status" value="1"/>
</dbReference>
<keyword evidence="6" id="KW-0004">4Fe-4S</keyword>
<dbReference type="SUPFAM" id="SSF53218">
    <property type="entry name" value="Molybdenum cofactor biosynthesis proteins"/>
    <property type="match status" value="1"/>
</dbReference>
<dbReference type="Gene3D" id="3.40.228.10">
    <property type="entry name" value="Dimethylsulfoxide Reductase, domain 2"/>
    <property type="match status" value="1"/>
</dbReference>
<evidence type="ECO:0000256" key="12">
    <source>
        <dbReference type="ARBA" id="ARBA00023063"/>
    </source>
</evidence>
<dbReference type="InterPro" id="IPR009010">
    <property type="entry name" value="Asp_de-COase-like_dom_sf"/>
</dbReference>
<keyword evidence="15" id="KW-1185">Reference proteome</keyword>
<dbReference type="EC" id="2.7.7.75" evidence="5"/>
<dbReference type="GO" id="GO:0016491">
    <property type="term" value="F:oxidoreductase activity"/>
    <property type="evidence" value="ECO:0007669"/>
    <property type="project" value="UniProtKB-KW"/>
</dbReference>
<dbReference type="InterPro" id="IPR036688">
    <property type="entry name" value="MoeA_C_domain_IV_sf"/>
</dbReference>
<dbReference type="InterPro" id="IPR005110">
    <property type="entry name" value="MoeA_linker/N"/>
</dbReference>
<dbReference type="Gene3D" id="3.40.50.740">
    <property type="match status" value="1"/>
</dbReference>
<dbReference type="InterPro" id="IPR006656">
    <property type="entry name" value="Mopterin_OxRdtase"/>
</dbReference>
<dbReference type="PROSITE" id="PS51669">
    <property type="entry name" value="4FE4S_MOW_BIS_MGD"/>
    <property type="match status" value="1"/>
</dbReference>
<dbReference type="InterPro" id="IPR041957">
    <property type="entry name" value="CT_Nitrate-R-NapA-like"/>
</dbReference>
<keyword evidence="9" id="KW-0560">Oxidoreductase</keyword>
<dbReference type="Gene3D" id="3.90.105.10">
    <property type="entry name" value="Molybdopterin biosynthesis moea protein, domain 2"/>
    <property type="match status" value="1"/>
</dbReference>
<dbReference type="SUPFAM" id="SSF63882">
    <property type="entry name" value="MoeA N-terminal region -like"/>
    <property type="match status" value="1"/>
</dbReference>
<dbReference type="Gene3D" id="2.20.25.90">
    <property type="entry name" value="ADC-like domains"/>
    <property type="match status" value="1"/>
</dbReference>
<evidence type="ECO:0000256" key="10">
    <source>
        <dbReference type="ARBA" id="ARBA00023004"/>
    </source>
</evidence>
<comment type="cofactor">
    <cofactor evidence="1">
        <name>Mo-bis(molybdopterin guanine dinucleotide)</name>
        <dbReference type="ChEBI" id="CHEBI:60539"/>
    </cofactor>
</comment>
<reference evidence="15" key="1">
    <citation type="journal article" date="2023" name="Mol. Phylogenet. Evol.">
        <title>Genome-scale phylogeny and comparative genomics of the fungal order Sordariales.</title>
        <authorList>
            <person name="Hensen N."/>
            <person name="Bonometti L."/>
            <person name="Westerberg I."/>
            <person name="Brannstrom I.O."/>
            <person name="Guillou S."/>
            <person name="Cros-Aarteil S."/>
            <person name="Calhoun S."/>
            <person name="Haridas S."/>
            <person name="Kuo A."/>
            <person name="Mondo S."/>
            <person name="Pangilinan J."/>
            <person name="Riley R."/>
            <person name="LaButti K."/>
            <person name="Andreopoulos B."/>
            <person name="Lipzen A."/>
            <person name="Chen C."/>
            <person name="Yan M."/>
            <person name="Daum C."/>
            <person name="Ng V."/>
            <person name="Clum A."/>
            <person name="Steindorff A."/>
            <person name="Ohm R.A."/>
            <person name="Martin F."/>
            <person name="Silar P."/>
            <person name="Natvig D.O."/>
            <person name="Lalanne C."/>
            <person name="Gautier V."/>
            <person name="Ament-Velasquez S.L."/>
            <person name="Kruys A."/>
            <person name="Hutchinson M.I."/>
            <person name="Powell A.J."/>
            <person name="Barry K."/>
            <person name="Miller A.N."/>
            <person name="Grigoriev I.V."/>
            <person name="Debuchy R."/>
            <person name="Gladieux P."/>
            <person name="Hiltunen Thoren M."/>
            <person name="Johannesson H."/>
        </authorList>
    </citation>
    <scope>NUCLEOTIDE SEQUENCE [LARGE SCALE GENOMIC DNA]</scope>
    <source>
        <strain evidence="15">CBS 284.82</strain>
    </source>
</reference>
<evidence type="ECO:0000313" key="14">
    <source>
        <dbReference type="EMBL" id="KAK4040420.1"/>
    </source>
</evidence>
<evidence type="ECO:0000256" key="6">
    <source>
        <dbReference type="ARBA" id="ARBA00022485"/>
    </source>
</evidence>
<dbReference type="Pfam" id="PF00994">
    <property type="entry name" value="MoCF_biosynth"/>
    <property type="match status" value="1"/>
</dbReference>
<accession>A0AAN6PKZ2</accession>
<comment type="caution">
    <text evidence="14">The sequence shown here is derived from an EMBL/GenBank/DDBJ whole genome shotgun (WGS) entry which is preliminary data.</text>
</comment>
<evidence type="ECO:0000256" key="2">
    <source>
        <dbReference type="ARBA" id="ARBA00001966"/>
    </source>
</evidence>
<evidence type="ECO:0000313" key="15">
    <source>
        <dbReference type="Proteomes" id="UP001303115"/>
    </source>
</evidence>
<dbReference type="PANTHER" id="PTHR43105:SF10">
    <property type="entry name" value="NADH-QUINONE OXIDOREDUCTASE SUBUNIT G"/>
    <property type="match status" value="1"/>
</dbReference>
<gene>
    <name evidence="14" type="ORF">C8A01DRAFT_46232</name>
</gene>
<dbReference type="InterPro" id="IPR006657">
    <property type="entry name" value="MoPterin_dinucl-bd_dom"/>
</dbReference>
<comment type="cofactor">
    <cofactor evidence="2">
        <name>[4Fe-4S] cluster</name>
        <dbReference type="ChEBI" id="CHEBI:49883"/>
    </cofactor>
</comment>